<keyword evidence="1" id="KW-0285">Flavoprotein</keyword>
<dbReference type="AlphaFoldDB" id="A0AAW1XD34"/>
<gene>
    <name evidence="5" type="ORF">M0R45_021577</name>
</gene>
<dbReference type="InterPro" id="IPR002938">
    <property type="entry name" value="FAD-bd"/>
</dbReference>
<reference evidence="5 6" key="1">
    <citation type="journal article" date="2023" name="G3 (Bethesda)">
        <title>A chromosome-length genome assembly and annotation of blackberry (Rubus argutus, cv. 'Hillquist').</title>
        <authorList>
            <person name="Bruna T."/>
            <person name="Aryal R."/>
            <person name="Dudchenko O."/>
            <person name="Sargent D.J."/>
            <person name="Mead D."/>
            <person name="Buti M."/>
            <person name="Cavallini A."/>
            <person name="Hytonen T."/>
            <person name="Andres J."/>
            <person name="Pham M."/>
            <person name="Weisz D."/>
            <person name="Mascagni F."/>
            <person name="Usai G."/>
            <person name="Natali L."/>
            <person name="Bassil N."/>
            <person name="Fernandez G.E."/>
            <person name="Lomsadze A."/>
            <person name="Armour M."/>
            <person name="Olukolu B."/>
            <person name="Poorten T."/>
            <person name="Britton C."/>
            <person name="Davik J."/>
            <person name="Ashrafi H."/>
            <person name="Aiden E.L."/>
            <person name="Borodovsky M."/>
            <person name="Worthington M."/>
        </authorList>
    </citation>
    <scope>NUCLEOTIDE SEQUENCE [LARGE SCALE GENOMIC DNA]</scope>
    <source>
        <strain evidence="5">PI 553951</strain>
    </source>
</reference>
<organism evidence="5 6">
    <name type="scientific">Rubus argutus</name>
    <name type="common">Southern blackberry</name>
    <dbReference type="NCBI Taxonomy" id="59490"/>
    <lineage>
        <taxon>Eukaryota</taxon>
        <taxon>Viridiplantae</taxon>
        <taxon>Streptophyta</taxon>
        <taxon>Embryophyta</taxon>
        <taxon>Tracheophyta</taxon>
        <taxon>Spermatophyta</taxon>
        <taxon>Magnoliopsida</taxon>
        <taxon>eudicotyledons</taxon>
        <taxon>Gunneridae</taxon>
        <taxon>Pentapetalae</taxon>
        <taxon>rosids</taxon>
        <taxon>fabids</taxon>
        <taxon>Rosales</taxon>
        <taxon>Rosaceae</taxon>
        <taxon>Rosoideae</taxon>
        <taxon>Rosoideae incertae sedis</taxon>
        <taxon>Rubus</taxon>
    </lineage>
</organism>
<evidence type="ECO:0000256" key="3">
    <source>
        <dbReference type="SAM" id="MobiDB-lite"/>
    </source>
</evidence>
<dbReference type="Proteomes" id="UP001457282">
    <property type="component" value="Unassembled WGS sequence"/>
</dbReference>
<accession>A0AAW1XD34</accession>
<dbReference type="InterPro" id="IPR050641">
    <property type="entry name" value="RIFMO-like"/>
</dbReference>
<dbReference type="PRINTS" id="PR00420">
    <property type="entry name" value="RNGMNOXGNASE"/>
</dbReference>
<dbReference type="PANTHER" id="PTHR43004">
    <property type="entry name" value="TRK SYSTEM POTASSIUM UPTAKE PROTEIN"/>
    <property type="match status" value="1"/>
</dbReference>
<comment type="caution">
    <text evidence="5">The sequence shown here is derived from an EMBL/GenBank/DDBJ whole genome shotgun (WGS) entry which is preliminary data.</text>
</comment>
<evidence type="ECO:0000256" key="1">
    <source>
        <dbReference type="ARBA" id="ARBA00022630"/>
    </source>
</evidence>
<dbReference type="Pfam" id="PF21274">
    <property type="entry name" value="Rng_hyd_C"/>
    <property type="match status" value="1"/>
</dbReference>
<sequence length="719" mass="79030">MGFSGMFKRFSGLYKANARIQAYPSGYMPRRSISDSKIFNNGDDKVLPVLIVGAGPVGLVLSILLTKLGVKCAVLEKSTSFSRHPQAHFINNRSMEVFRKLDDLAEEIQRSQPPVDLWRKFIYCTSLSGSILGLVDHMQPQDFEQVVSPVSVAHFSQYKLNALLLKQLENLSFKVCTPEGLKGLDDEPFQARKILMGHECVSIDASDDIVSVTASFLKDGKHMEKNIRCNMVVGTDGAGSTVRKLAGIDMRGKKDLQKLVSVHFLSRDLGKYLLSERPGMLFFIFNTEAIGVLVAHDLKQGEFVLQIPFYPPQQNLEDFSPKICERMIFKLVGQELGDINVIDIKPWVMHAEVAEKFLSCQNRIILAGDAAHRFPPAGGFGMNTGIQDSHNLAWKIASVVKGIAPPSILNTYETERRPIALFNTALSIQNFKAAMAVPAALGLDPTIANSVHRVINKGVGSILPSGLQSAILDGIFTIGRAQLSETILNVNNPLGSLRLANLRRIFEEGKSLQLQFPAEDLGFRYIEGALIPDRDSAQGGPEGPTGRRRDYVPTADPGSRLPHINVRILSDASSEATSSTLDLISGDKVEFLLIIAPTEPAYYLAHAAFKVAEEFKVSARVCVLWPAGSAEGVEVGSKASLTPWRNYIDVMEVKKSSNSSSWWDICQMSDKGAILVRPDEHVAWRLKSGLTGDPAIEMRRAFSAALGMKSHIRDQEADQ</sequence>
<dbReference type="EMBL" id="JBEDUW010000004">
    <property type="protein sequence ID" value="KAK9934432.1"/>
    <property type="molecule type" value="Genomic_DNA"/>
</dbReference>
<keyword evidence="6" id="KW-1185">Reference proteome</keyword>
<dbReference type="Pfam" id="PF01494">
    <property type="entry name" value="FAD_binding_3"/>
    <property type="match status" value="1"/>
</dbReference>
<evidence type="ECO:0000313" key="6">
    <source>
        <dbReference type="Proteomes" id="UP001457282"/>
    </source>
</evidence>
<proteinExistence type="predicted"/>
<dbReference type="GO" id="GO:0006744">
    <property type="term" value="P:ubiquinone biosynthetic process"/>
    <property type="evidence" value="ECO:0007669"/>
    <property type="project" value="TreeGrafter"/>
</dbReference>
<name>A0AAW1XD34_RUBAR</name>
<protein>
    <recommendedName>
        <fullName evidence="4">FAD-binding domain-containing protein</fullName>
    </recommendedName>
</protein>
<dbReference type="PROSITE" id="PS50096">
    <property type="entry name" value="IQ"/>
    <property type="match status" value="1"/>
</dbReference>
<dbReference type="Gene3D" id="3.50.50.60">
    <property type="entry name" value="FAD/NAD(P)-binding domain"/>
    <property type="match status" value="1"/>
</dbReference>
<dbReference type="GO" id="GO:0005739">
    <property type="term" value="C:mitochondrion"/>
    <property type="evidence" value="ECO:0007669"/>
    <property type="project" value="TreeGrafter"/>
</dbReference>
<dbReference type="PANTHER" id="PTHR43004:SF6">
    <property type="entry name" value="FAD_NAD(P)-BINDING OXIDOREDUCTASE FAMILY PROTEIN"/>
    <property type="match status" value="1"/>
</dbReference>
<dbReference type="InterPro" id="IPR036188">
    <property type="entry name" value="FAD/NAD-bd_sf"/>
</dbReference>
<dbReference type="Gene3D" id="3.40.30.120">
    <property type="match status" value="1"/>
</dbReference>
<evidence type="ECO:0000256" key="2">
    <source>
        <dbReference type="ARBA" id="ARBA00022827"/>
    </source>
</evidence>
<evidence type="ECO:0000259" key="4">
    <source>
        <dbReference type="Pfam" id="PF01494"/>
    </source>
</evidence>
<dbReference type="SUPFAM" id="SSF51905">
    <property type="entry name" value="FAD/NAD(P)-binding domain"/>
    <property type="match status" value="1"/>
</dbReference>
<dbReference type="GO" id="GO:0071949">
    <property type="term" value="F:FAD binding"/>
    <property type="evidence" value="ECO:0007669"/>
    <property type="project" value="InterPro"/>
</dbReference>
<feature type="region of interest" description="Disordered" evidence="3">
    <location>
        <begin position="532"/>
        <end position="559"/>
    </location>
</feature>
<dbReference type="GO" id="GO:0016709">
    <property type="term" value="F:oxidoreductase activity, acting on paired donors, with incorporation or reduction of molecular oxygen, NAD(P)H as one donor, and incorporation of one atom of oxygen"/>
    <property type="evidence" value="ECO:0007669"/>
    <property type="project" value="UniProtKB-ARBA"/>
</dbReference>
<keyword evidence="2" id="KW-0274">FAD</keyword>
<evidence type="ECO:0000313" key="5">
    <source>
        <dbReference type="EMBL" id="KAK9934432.1"/>
    </source>
</evidence>
<feature type="domain" description="FAD-binding" evidence="4">
    <location>
        <begin position="48"/>
        <end position="420"/>
    </location>
</feature>
<dbReference type="Gene3D" id="3.30.9.10">
    <property type="entry name" value="D-Amino Acid Oxidase, subunit A, domain 2"/>
    <property type="match status" value="1"/>
</dbReference>